<dbReference type="AlphaFoldDB" id="A0A1E5LI49"/>
<dbReference type="PANTHER" id="PTHR48174:SF5">
    <property type="entry name" value="VACUOLAR PROTEIN SORTING-ASSOCIATED PROTEIN 62"/>
    <property type="match status" value="1"/>
</dbReference>
<dbReference type="OrthoDB" id="787205at2"/>
<feature type="chain" id="PRO_5009181004" evidence="1">
    <location>
        <begin position="25"/>
        <end position="585"/>
    </location>
</feature>
<keyword evidence="1" id="KW-0732">Signal</keyword>
<gene>
    <name evidence="2" type="ORF">BFG57_11290</name>
</gene>
<dbReference type="EMBL" id="MJEH01000009">
    <property type="protein sequence ID" value="OEH93762.1"/>
    <property type="molecule type" value="Genomic_DNA"/>
</dbReference>
<evidence type="ECO:0000313" key="3">
    <source>
        <dbReference type="Proteomes" id="UP000095209"/>
    </source>
</evidence>
<organism evidence="2 3">
    <name type="scientific">Bacillus solimangrovi</name>
    <dbReference type="NCBI Taxonomy" id="1305675"/>
    <lineage>
        <taxon>Bacteria</taxon>
        <taxon>Bacillati</taxon>
        <taxon>Bacillota</taxon>
        <taxon>Bacilli</taxon>
        <taxon>Bacillales</taxon>
        <taxon>Bacillaceae</taxon>
        <taxon>Bacillus</taxon>
    </lineage>
</organism>
<reference evidence="2 3" key="1">
    <citation type="submission" date="2016-08" db="EMBL/GenBank/DDBJ databases">
        <title>Genome of Bacillus solimangrovi GH2-4.</title>
        <authorList>
            <person name="Lim S."/>
            <person name="Kim B.-C."/>
        </authorList>
    </citation>
    <scope>NUCLEOTIDE SEQUENCE [LARGE SCALE GENOMIC DNA]</scope>
    <source>
        <strain evidence="2 3">GH2-4</strain>
    </source>
</reference>
<protein>
    <submittedName>
        <fullName evidence="2">Uncharacterized protein</fullName>
    </submittedName>
</protein>
<sequence>MRKFVLIMTLISCLLVFNVTSTYAKNEDLRLNIVDEDTKRGDIQSAKAYTLVFENDDKVGVQYSLFYPYNDAMDGAVGQGAHEGDWERIRVIADKDTEEIESMYYAAHSNEGQWYDNPFTFSENIKSFERSDYDTGQYPAVAVTDDGMVIEVHENEVSGGNLYYNLGQIVDDEVEWLRTGVKYDTGQNPTVAVTNSGKVIEIHENEVTGGSLYYNVGTIDGDRINWTKNGTYYDSGQNPSITVAGDGTIIEIHENEFTGGNLYYSLGKVDGNKINWFTKGKKYDTGHYPSVTATNGTIVEMHEASGNLYYNVGTLNGSRIDWTSSGTFYDTGHYPDVTVTQDGKIFEVHEGDDRFYYNIGQLNGKKITWSKWNGSKSVGTPLDFGSQPSVQFSPTNEVVVVNESDSGYQMDSRIVTLLDEYRPVGFSAKISHASYPRVASYSRIPLPSDVTDRGTIWDLQNNVSLIGSDYKTNDSYRWVAYDGLWGNTYEDDLIGTKSPSFGIGNGWFKDKTGSTDPIDVVVSDYDRAMYYAEKFAPIMYMHSEDIDHPSTVEWFLERVQLIYKGEVILDVGEVNPSSLVDVILE</sequence>
<proteinExistence type="predicted"/>
<dbReference type="PANTHER" id="PTHR48174">
    <property type="entry name" value="DUF946 FAMILY PROTEIN"/>
    <property type="match status" value="1"/>
</dbReference>
<evidence type="ECO:0000256" key="1">
    <source>
        <dbReference type="SAM" id="SignalP"/>
    </source>
</evidence>
<keyword evidence="3" id="KW-1185">Reference proteome</keyword>
<dbReference type="Proteomes" id="UP000095209">
    <property type="component" value="Unassembled WGS sequence"/>
</dbReference>
<name>A0A1E5LI49_9BACI</name>
<dbReference type="STRING" id="1305675.BFG57_11290"/>
<comment type="caution">
    <text evidence="2">The sequence shown here is derived from an EMBL/GenBank/DDBJ whole genome shotgun (WGS) entry which is preliminary data.</text>
</comment>
<dbReference type="RefSeq" id="WP_069716190.1">
    <property type="nucleotide sequence ID" value="NZ_MJEH01000009.1"/>
</dbReference>
<accession>A0A1E5LI49</accession>
<evidence type="ECO:0000313" key="2">
    <source>
        <dbReference type="EMBL" id="OEH93762.1"/>
    </source>
</evidence>
<feature type="signal peptide" evidence="1">
    <location>
        <begin position="1"/>
        <end position="24"/>
    </location>
</feature>